<protein>
    <submittedName>
        <fullName evidence="2">Uncharacterized protein</fullName>
    </submittedName>
</protein>
<feature type="compositionally biased region" description="Low complexity" evidence="1">
    <location>
        <begin position="82"/>
        <end position="99"/>
    </location>
</feature>
<evidence type="ECO:0000256" key="1">
    <source>
        <dbReference type="SAM" id="MobiDB-lite"/>
    </source>
</evidence>
<comment type="caution">
    <text evidence="2">The sequence shown here is derived from an EMBL/GenBank/DDBJ whole genome shotgun (WGS) entry which is preliminary data.</text>
</comment>
<gene>
    <name evidence="2" type="ORF">FB45DRAFT_414066</name>
</gene>
<sequence>MFGRACRLSGRRRTDAGVTSRYTDLARQCLICALFYSWTTFWPAQTPAFGGAIAMSESPPPAYSTEYKPNTAPDAAVGAKNAQQLRGPRPLPRLPGQAPSVAPLRLHKKSQSTMERPWKPPLDEGPSSKPVGTDPQRAPPQFRHHAPSHSVSHKYAGPSPPVPPSHPPPPARSPAMDPTLFYNAAVAPYAMQPPNRTPTNPYAYGLAFFPSCS</sequence>
<dbReference type="EMBL" id="JARKIF010000005">
    <property type="protein sequence ID" value="KAJ7638838.1"/>
    <property type="molecule type" value="Genomic_DNA"/>
</dbReference>
<dbReference type="AlphaFoldDB" id="A0AAD7FTV3"/>
<organism evidence="2 3">
    <name type="scientific">Roridomyces roridus</name>
    <dbReference type="NCBI Taxonomy" id="1738132"/>
    <lineage>
        <taxon>Eukaryota</taxon>
        <taxon>Fungi</taxon>
        <taxon>Dikarya</taxon>
        <taxon>Basidiomycota</taxon>
        <taxon>Agaricomycotina</taxon>
        <taxon>Agaricomycetes</taxon>
        <taxon>Agaricomycetidae</taxon>
        <taxon>Agaricales</taxon>
        <taxon>Marasmiineae</taxon>
        <taxon>Mycenaceae</taxon>
        <taxon>Roridomyces</taxon>
    </lineage>
</organism>
<dbReference type="Proteomes" id="UP001221142">
    <property type="component" value="Unassembled WGS sequence"/>
</dbReference>
<evidence type="ECO:0000313" key="3">
    <source>
        <dbReference type="Proteomes" id="UP001221142"/>
    </source>
</evidence>
<accession>A0AAD7FTV3</accession>
<feature type="region of interest" description="Disordered" evidence="1">
    <location>
        <begin position="60"/>
        <end position="177"/>
    </location>
</feature>
<keyword evidence="3" id="KW-1185">Reference proteome</keyword>
<name>A0AAD7FTV3_9AGAR</name>
<proteinExistence type="predicted"/>
<feature type="compositionally biased region" description="Pro residues" evidence="1">
    <location>
        <begin position="158"/>
        <end position="172"/>
    </location>
</feature>
<reference evidence="2" key="1">
    <citation type="submission" date="2023-03" db="EMBL/GenBank/DDBJ databases">
        <title>Massive genome expansion in bonnet fungi (Mycena s.s.) driven by repeated elements and novel gene families across ecological guilds.</title>
        <authorList>
            <consortium name="Lawrence Berkeley National Laboratory"/>
            <person name="Harder C.B."/>
            <person name="Miyauchi S."/>
            <person name="Viragh M."/>
            <person name="Kuo A."/>
            <person name="Thoen E."/>
            <person name="Andreopoulos B."/>
            <person name="Lu D."/>
            <person name="Skrede I."/>
            <person name="Drula E."/>
            <person name="Henrissat B."/>
            <person name="Morin E."/>
            <person name="Kohler A."/>
            <person name="Barry K."/>
            <person name="LaButti K."/>
            <person name="Morin E."/>
            <person name="Salamov A."/>
            <person name="Lipzen A."/>
            <person name="Mereny Z."/>
            <person name="Hegedus B."/>
            <person name="Baldrian P."/>
            <person name="Stursova M."/>
            <person name="Weitz H."/>
            <person name="Taylor A."/>
            <person name="Grigoriev I.V."/>
            <person name="Nagy L.G."/>
            <person name="Martin F."/>
            <person name="Kauserud H."/>
        </authorList>
    </citation>
    <scope>NUCLEOTIDE SEQUENCE</scope>
    <source>
        <strain evidence="2">9284</strain>
    </source>
</reference>
<evidence type="ECO:0000313" key="2">
    <source>
        <dbReference type="EMBL" id="KAJ7638838.1"/>
    </source>
</evidence>